<gene>
    <name evidence="3" type="ORF">SAMN05421743_103315</name>
</gene>
<evidence type="ECO:0000256" key="1">
    <source>
        <dbReference type="SAM" id="Phobius"/>
    </source>
</evidence>
<protein>
    <submittedName>
        <fullName evidence="3">Sulfatase</fullName>
    </submittedName>
</protein>
<evidence type="ECO:0000259" key="2">
    <source>
        <dbReference type="Pfam" id="PF00884"/>
    </source>
</evidence>
<evidence type="ECO:0000313" key="4">
    <source>
        <dbReference type="Proteomes" id="UP000198584"/>
    </source>
</evidence>
<dbReference type="STRING" id="571932.SAMN05421743_103315"/>
<dbReference type="Pfam" id="PF00884">
    <property type="entry name" value="Sulfatase"/>
    <property type="match status" value="1"/>
</dbReference>
<dbReference type="InterPro" id="IPR000917">
    <property type="entry name" value="Sulfatase_N"/>
</dbReference>
<reference evidence="3 4" key="1">
    <citation type="submission" date="2016-10" db="EMBL/GenBank/DDBJ databases">
        <authorList>
            <person name="de Groot N.N."/>
        </authorList>
    </citation>
    <scope>NUCLEOTIDE SEQUENCE [LARGE SCALE GENOMIC DNA]</scope>
    <source>
        <strain evidence="3 4">CCM7597</strain>
    </source>
</reference>
<name>A0A1H3ZQC5_9BACI</name>
<dbReference type="AlphaFoldDB" id="A0A1H3ZQC5"/>
<feature type="transmembrane region" description="Helical" evidence="1">
    <location>
        <begin position="174"/>
        <end position="196"/>
    </location>
</feature>
<feature type="domain" description="Sulfatase N-terminal" evidence="2">
    <location>
        <begin position="370"/>
        <end position="463"/>
    </location>
</feature>
<dbReference type="SUPFAM" id="SSF53649">
    <property type="entry name" value="Alkaline phosphatase-like"/>
    <property type="match status" value="1"/>
</dbReference>
<organism evidence="3 4">
    <name type="scientific">Thalassobacillus cyri</name>
    <dbReference type="NCBI Taxonomy" id="571932"/>
    <lineage>
        <taxon>Bacteria</taxon>
        <taxon>Bacillati</taxon>
        <taxon>Bacillota</taxon>
        <taxon>Bacilli</taxon>
        <taxon>Bacillales</taxon>
        <taxon>Bacillaceae</taxon>
        <taxon>Thalassobacillus</taxon>
    </lineage>
</organism>
<dbReference type="OrthoDB" id="9779418at2"/>
<keyword evidence="1" id="KW-0472">Membrane</keyword>
<dbReference type="GO" id="GO:0016787">
    <property type="term" value="F:hydrolase activity"/>
    <property type="evidence" value="ECO:0007669"/>
    <property type="project" value="UniProtKB-ARBA"/>
</dbReference>
<dbReference type="InterPro" id="IPR002591">
    <property type="entry name" value="Phosphodiest/P_Trfase"/>
</dbReference>
<keyword evidence="1" id="KW-0812">Transmembrane</keyword>
<dbReference type="Pfam" id="PF01663">
    <property type="entry name" value="Phosphodiest"/>
    <property type="match status" value="1"/>
</dbReference>
<dbReference type="EMBL" id="FNQR01000003">
    <property type="protein sequence ID" value="SEA25472.1"/>
    <property type="molecule type" value="Genomic_DNA"/>
</dbReference>
<feature type="transmembrane region" description="Helical" evidence="1">
    <location>
        <begin position="71"/>
        <end position="88"/>
    </location>
</feature>
<dbReference type="Proteomes" id="UP000198584">
    <property type="component" value="Unassembled WGS sequence"/>
</dbReference>
<keyword evidence="1" id="KW-1133">Transmembrane helix</keyword>
<dbReference type="InterPro" id="IPR017850">
    <property type="entry name" value="Alkaline_phosphatase_core_sf"/>
</dbReference>
<feature type="transmembrane region" description="Helical" evidence="1">
    <location>
        <begin position="95"/>
        <end position="118"/>
    </location>
</feature>
<dbReference type="Gene3D" id="3.40.720.10">
    <property type="entry name" value="Alkaline Phosphatase, subunit A"/>
    <property type="match status" value="2"/>
</dbReference>
<proteinExistence type="predicted"/>
<feature type="transmembrane region" description="Helical" evidence="1">
    <location>
        <begin position="23"/>
        <end position="39"/>
    </location>
</feature>
<evidence type="ECO:0000313" key="3">
    <source>
        <dbReference type="EMBL" id="SEA25472.1"/>
    </source>
</evidence>
<sequence>MKQASTFEVIAARGWNLLNEGKPFTPIFVVGTILLFYIGEWGNPSFWQTAGFSLLLIVPLLALHYHFDFPLLLRNYLWLPFVAYLILWGEVNLPLLTFALGLYFFFTVFFWGTFYYHLRIGTSWLNFTRFWKLVLKNSDSTSGNAQEQLPKFLLILSVWDLFYDKLGNGMAVDYTSYALFLLGVWALSWILHRYLFDWKPEVKETLTEPIEDTGEKSDKVIMIVIDGMRKERFQEANTPFLDKLRKNGTEYAQMETVYPARTVVCFSSMMTGTYPQEHGIKSNMVWKLGIKVESIFDSLRKIGKKGRLLGVAHLIDAMGDDVDAYTAVMDNDSVDKGILENAKRIMEKEDLDFFNIQLISTDQTGHSRGVLYDEYIQKIEEADHLIEEFVSWMDTKGYMKNTTLLICADHGQADGIGGHGHLDEGERYVPFFMYGPQIEQGKVIDDKHSLISVAPTVAQLLGAPYPGHSRGSVLTDALKYARKEHKHETESHRISTSS</sequence>
<dbReference type="RefSeq" id="WP_093043294.1">
    <property type="nucleotide sequence ID" value="NZ_FNQR01000003.1"/>
</dbReference>
<dbReference type="PANTHER" id="PTHR10151:SF120">
    <property type="entry name" value="BIS(5'-ADENOSYL)-TRIPHOSPHATASE"/>
    <property type="match status" value="1"/>
</dbReference>
<dbReference type="PANTHER" id="PTHR10151">
    <property type="entry name" value="ECTONUCLEOTIDE PYROPHOSPHATASE/PHOSPHODIESTERASE"/>
    <property type="match status" value="1"/>
</dbReference>
<accession>A0A1H3ZQC5</accession>
<keyword evidence="4" id="KW-1185">Reference proteome</keyword>
<feature type="transmembrane region" description="Helical" evidence="1">
    <location>
        <begin position="46"/>
        <end position="65"/>
    </location>
</feature>